<feature type="transmembrane region" description="Helical" evidence="5">
    <location>
        <begin position="212"/>
        <end position="237"/>
    </location>
</feature>
<reference evidence="6 7" key="1">
    <citation type="submission" date="2024-07" db="EMBL/GenBank/DDBJ databases">
        <authorList>
            <person name="Kang M."/>
        </authorList>
    </citation>
    <scope>NUCLEOTIDE SEQUENCE [LARGE SCALE GENOMIC DNA]</scope>
    <source>
        <strain evidence="6 7">DFM31</strain>
    </source>
</reference>
<evidence type="ECO:0000256" key="3">
    <source>
        <dbReference type="ARBA" id="ARBA00022989"/>
    </source>
</evidence>
<accession>A0ABV3LAE5</accession>
<evidence type="ECO:0000313" key="7">
    <source>
        <dbReference type="Proteomes" id="UP001553161"/>
    </source>
</evidence>
<keyword evidence="7" id="KW-1185">Reference proteome</keyword>
<dbReference type="PANTHER" id="PTHR30249">
    <property type="entry name" value="PUTATIVE SEROTONIN TRANSPORTER"/>
    <property type="match status" value="1"/>
</dbReference>
<keyword evidence="4 5" id="KW-0472">Membrane</keyword>
<feature type="transmembrane region" description="Helical" evidence="5">
    <location>
        <begin position="39"/>
        <end position="58"/>
    </location>
</feature>
<feature type="transmembrane region" description="Helical" evidence="5">
    <location>
        <begin position="101"/>
        <end position="123"/>
    </location>
</feature>
<feature type="transmembrane region" description="Helical" evidence="5">
    <location>
        <begin position="156"/>
        <end position="176"/>
    </location>
</feature>
<name>A0ABV3LAE5_9RHOB</name>
<evidence type="ECO:0000256" key="5">
    <source>
        <dbReference type="SAM" id="Phobius"/>
    </source>
</evidence>
<proteinExistence type="predicted"/>
<dbReference type="PANTHER" id="PTHR30249:SF0">
    <property type="entry name" value="PLASTIDAL GLYCOLATE_GLYCERATE TRANSLOCATOR 1, CHLOROPLASTIC"/>
    <property type="match status" value="1"/>
</dbReference>
<evidence type="ECO:0000256" key="4">
    <source>
        <dbReference type="ARBA" id="ARBA00023136"/>
    </source>
</evidence>
<dbReference type="Proteomes" id="UP001553161">
    <property type="component" value="Unassembled WGS sequence"/>
</dbReference>
<dbReference type="InterPro" id="IPR007300">
    <property type="entry name" value="CidB/LrgB"/>
</dbReference>
<keyword evidence="2 5" id="KW-0812">Transmembrane</keyword>
<sequence>MPVTDIWIYLLEGPLVWLTLTILAYLVGDALFKASGRKATVNPVLIAIILLSGLLLATDTPYGTYFEGAQFVHFLLGPATVSLALPLYWNRRHILRTALPMVAALLAGSLVSMLTALGVGWLLGLQGVSLLSLGPKAATSPIAIGVAEKIGAAPSLTAALVILTGILGAVIVTPLYDALGVKDYRARGFATGVSASGIGTARALQVHPTAGAFAGIGMGMNAVFTALAAPYIIGWLFP</sequence>
<dbReference type="EMBL" id="JBFBVU010000012">
    <property type="protein sequence ID" value="MEV8467368.1"/>
    <property type="molecule type" value="Genomic_DNA"/>
</dbReference>
<evidence type="ECO:0000256" key="2">
    <source>
        <dbReference type="ARBA" id="ARBA00022692"/>
    </source>
</evidence>
<keyword evidence="3 5" id="KW-1133">Transmembrane helix</keyword>
<protein>
    <submittedName>
        <fullName evidence="6">LrgB family protein</fullName>
    </submittedName>
</protein>
<feature type="transmembrane region" description="Helical" evidence="5">
    <location>
        <begin position="70"/>
        <end position="89"/>
    </location>
</feature>
<dbReference type="Pfam" id="PF04172">
    <property type="entry name" value="LrgB"/>
    <property type="match status" value="1"/>
</dbReference>
<dbReference type="RefSeq" id="WP_366193152.1">
    <property type="nucleotide sequence ID" value="NZ_JBFBVU010000012.1"/>
</dbReference>
<gene>
    <name evidence="6" type="ORF">AB0T83_11305</name>
</gene>
<organism evidence="6 7">
    <name type="scientific">Meridianimarinicoccus marinus</name>
    <dbReference type="NCBI Taxonomy" id="3231483"/>
    <lineage>
        <taxon>Bacteria</taxon>
        <taxon>Pseudomonadati</taxon>
        <taxon>Pseudomonadota</taxon>
        <taxon>Alphaproteobacteria</taxon>
        <taxon>Rhodobacterales</taxon>
        <taxon>Paracoccaceae</taxon>
        <taxon>Meridianimarinicoccus</taxon>
    </lineage>
</organism>
<evidence type="ECO:0000313" key="6">
    <source>
        <dbReference type="EMBL" id="MEV8467368.1"/>
    </source>
</evidence>
<comment type="caution">
    <text evidence="6">The sequence shown here is derived from an EMBL/GenBank/DDBJ whole genome shotgun (WGS) entry which is preliminary data.</text>
</comment>
<evidence type="ECO:0000256" key="1">
    <source>
        <dbReference type="ARBA" id="ARBA00004141"/>
    </source>
</evidence>
<feature type="transmembrane region" description="Helical" evidence="5">
    <location>
        <begin position="6"/>
        <end position="27"/>
    </location>
</feature>
<comment type="subcellular location">
    <subcellularLocation>
        <location evidence="1">Membrane</location>
        <topology evidence="1">Multi-pass membrane protein</topology>
    </subcellularLocation>
</comment>